<dbReference type="EMBL" id="CBTK010000311">
    <property type="protein sequence ID" value="CDH47731.1"/>
    <property type="molecule type" value="Genomic_DNA"/>
</dbReference>
<dbReference type="Proteomes" id="UP000019184">
    <property type="component" value="Unassembled WGS sequence"/>
</dbReference>
<sequence>MAAQQQGGLRVLLVGATGLTGDHCLSRLLADESFSKVTVLARRPLARTDPKLTVYQVDFDHLRDHAQVMAADAVLCCLGTTHRAAGSPEAFAKVDHIYVAELARLAAARGASRLVLVSVVGADPSSPVFYNRVKGRAEAAVSELPFKTVHILRPSLLLGERHEARPAEDWSKQLAPVWSLFMWGSLSRYKPVSAETVAARMVELAKSDQEGVHIHHFNE</sequence>
<dbReference type="Pfam" id="PF13460">
    <property type="entry name" value="NAD_binding_10"/>
    <property type="match status" value="1"/>
</dbReference>
<keyword evidence="3" id="KW-1185">Reference proteome</keyword>
<dbReference type="SUPFAM" id="SSF51735">
    <property type="entry name" value="NAD(P)-binding Rossmann-fold domains"/>
    <property type="match status" value="1"/>
</dbReference>
<dbReference type="Gene3D" id="3.40.50.720">
    <property type="entry name" value="NAD(P)-binding Rossmann-like Domain"/>
    <property type="match status" value="1"/>
</dbReference>
<feature type="domain" description="NAD(P)-binding" evidence="1">
    <location>
        <begin position="15"/>
        <end position="130"/>
    </location>
</feature>
<protein>
    <recommendedName>
        <fullName evidence="1">NAD(P)-binding domain-containing protein</fullName>
    </recommendedName>
</protein>
<gene>
    <name evidence="2" type="ORF">BN874_910019</name>
</gene>
<accession>A0A7U7J6C0</accession>
<proteinExistence type="predicted"/>
<evidence type="ECO:0000259" key="1">
    <source>
        <dbReference type="Pfam" id="PF13460"/>
    </source>
</evidence>
<dbReference type="RefSeq" id="WP_034436990.1">
    <property type="nucleotide sequence ID" value="NZ_CBTK010000311.1"/>
</dbReference>
<dbReference type="AlphaFoldDB" id="A0A7U7J6C0"/>
<reference evidence="2 3" key="1">
    <citation type="journal article" date="2014" name="ISME J.">
        <title>Candidatus Competibacter-lineage genomes retrieved from metagenomes reveal functional metabolic diversity.</title>
        <authorList>
            <person name="McIlroy S.J."/>
            <person name="Albertsen M."/>
            <person name="Andresen E.K."/>
            <person name="Saunders A.M."/>
            <person name="Kristiansen R."/>
            <person name="Stokholm-Bjerregaard M."/>
            <person name="Nielsen K.L."/>
            <person name="Nielsen P.H."/>
        </authorList>
    </citation>
    <scope>NUCLEOTIDE SEQUENCE [LARGE SCALE GENOMIC DNA]</scope>
    <source>
        <strain evidence="2 3">Run_B_J11</strain>
    </source>
</reference>
<organism evidence="2 3">
    <name type="scientific">Candidatus Contendobacter odensis Run_B_J11</name>
    <dbReference type="NCBI Taxonomy" id="1400861"/>
    <lineage>
        <taxon>Bacteria</taxon>
        <taxon>Pseudomonadati</taxon>
        <taxon>Pseudomonadota</taxon>
        <taxon>Gammaproteobacteria</taxon>
        <taxon>Candidatus Competibacteraceae</taxon>
        <taxon>Candidatus Contendibacter</taxon>
    </lineage>
</organism>
<name>A0A7U7J6C0_9GAMM</name>
<dbReference type="InterPro" id="IPR036291">
    <property type="entry name" value="NAD(P)-bd_dom_sf"/>
</dbReference>
<dbReference type="PANTHER" id="PTHR14097:SF7">
    <property type="entry name" value="OXIDOREDUCTASE HTATIP2"/>
    <property type="match status" value="1"/>
</dbReference>
<comment type="caution">
    <text evidence="2">The sequence shown here is derived from an EMBL/GenBank/DDBJ whole genome shotgun (WGS) entry which is preliminary data.</text>
</comment>
<dbReference type="PANTHER" id="PTHR14097">
    <property type="entry name" value="OXIDOREDUCTASE HTATIP2"/>
    <property type="match status" value="1"/>
</dbReference>
<evidence type="ECO:0000313" key="3">
    <source>
        <dbReference type="Proteomes" id="UP000019184"/>
    </source>
</evidence>
<dbReference type="InterPro" id="IPR016040">
    <property type="entry name" value="NAD(P)-bd_dom"/>
</dbReference>
<evidence type="ECO:0000313" key="2">
    <source>
        <dbReference type="EMBL" id="CDH47731.1"/>
    </source>
</evidence>